<feature type="transmembrane region" description="Helical" evidence="6">
    <location>
        <begin position="303"/>
        <end position="323"/>
    </location>
</feature>
<dbReference type="InterPro" id="IPR036259">
    <property type="entry name" value="MFS_trans_sf"/>
</dbReference>
<dbReference type="Gene3D" id="1.20.1250.20">
    <property type="entry name" value="MFS general substrate transporter like domains"/>
    <property type="match status" value="1"/>
</dbReference>
<organism evidence="8 9">
    <name type="scientific">Pseudovirgaria hyperparasitica</name>
    <dbReference type="NCBI Taxonomy" id="470096"/>
    <lineage>
        <taxon>Eukaryota</taxon>
        <taxon>Fungi</taxon>
        <taxon>Dikarya</taxon>
        <taxon>Ascomycota</taxon>
        <taxon>Pezizomycotina</taxon>
        <taxon>Dothideomycetes</taxon>
        <taxon>Dothideomycetes incertae sedis</taxon>
        <taxon>Acrospermales</taxon>
        <taxon>Acrospermaceae</taxon>
        <taxon>Pseudovirgaria</taxon>
    </lineage>
</organism>
<feature type="compositionally biased region" description="Polar residues" evidence="5">
    <location>
        <begin position="15"/>
        <end position="34"/>
    </location>
</feature>
<feature type="transmembrane region" description="Helical" evidence="6">
    <location>
        <begin position="343"/>
        <end position="362"/>
    </location>
</feature>
<evidence type="ECO:0000313" key="9">
    <source>
        <dbReference type="Proteomes" id="UP000799437"/>
    </source>
</evidence>
<dbReference type="PANTHER" id="PTHR23501:SF158">
    <property type="entry name" value="TRANSPORTER, PUTATIVE (AFU_ORTHOLOGUE AFUA_5G14490)-RELATED"/>
    <property type="match status" value="1"/>
</dbReference>
<evidence type="ECO:0000256" key="6">
    <source>
        <dbReference type="SAM" id="Phobius"/>
    </source>
</evidence>
<dbReference type="Proteomes" id="UP000799437">
    <property type="component" value="Unassembled WGS sequence"/>
</dbReference>
<keyword evidence="2 6" id="KW-0812">Transmembrane</keyword>
<dbReference type="GO" id="GO:0022857">
    <property type="term" value="F:transmembrane transporter activity"/>
    <property type="evidence" value="ECO:0007669"/>
    <property type="project" value="InterPro"/>
</dbReference>
<feature type="transmembrane region" description="Helical" evidence="6">
    <location>
        <begin position="231"/>
        <end position="251"/>
    </location>
</feature>
<feature type="transmembrane region" description="Helical" evidence="6">
    <location>
        <begin position="393"/>
        <end position="416"/>
    </location>
</feature>
<feature type="transmembrane region" description="Helical" evidence="6">
    <location>
        <begin position="504"/>
        <end position="525"/>
    </location>
</feature>
<dbReference type="GeneID" id="54488498"/>
<keyword evidence="3 6" id="KW-1133">Transmembrane helix</keyword>
<dbReference type="AlphaFoldDB" id="A0A6A6VXX4"/>
<evidence type="ECO:0000256" key="1">
    <source>
        <dbReference type="ARBA" id="ARBA00004141"/>
    </source>
</evidence>
<reference evidence="8" key="1">
    <citation type="journal article" date="2020" name="Stud. Mycol.">
        <title>101 Dothideomycetes genomes: a test case for predicting lifestyles and emergence of pathogens.</title>
        <authorList>
            <person name="Haridas S."/>
            <person name="Albert R."/>
            <person name="Binder M."/>
            <person name="Bloem J."/>
            <person name="Labutti K."/>
            <person name="Salamov A."/>
            <person name="Andreopoulos B."/>
            <person name="Baker S."/>
            <person name="Barry K."/>
            <person name="Bills G."/>
            <person name="Bluhm B."/>
            <person name="Cannon C."/>
            <person name="Castanera R."/>
            <person name="Culley D."/>
            <person name="Daum C."/>
            <person name="Ezra D."/>
            <person name="Gonzalez J."/>
            <person name="Henrissat B."/>
            <person name="Kuo A."/>
            <person name="Liang C."/>
            <person name="Lipzen A."/>
            <person name="Lutzoni F."/>
            <person name="Magnuson J."/>
            <person name="Mondo S."/>
            <person name="Nolan M."/>
            <person name="Ohm R."/>
            <person name="Pangilinan J."/>
            <person name="Park H.-J."/>
            <person name="Ramirez L."/>
            <person name="Alfaro M."/>
            <person name="Sun H."/>
            <person name="Tritt A."/>
            <person name="Yoshinaga Y."/>
            <person name="Zwiers L.-H."/>
            <person name="Turgeon B."/>
            <person name="Goodwin S."/>
            <person name="Spatafora J."/>
            <person name="Crous P."/>
            <person name="Grigoriev I."/>
        </authorList>
    </citation>
    <scope>NUCLEOTIDE SEQUENCE</scope>
    <source>
        <strain evidence="8">CBS 121739</strain>
    </source>
</reference>
<sequence>MVSDNIRINSCSAVSNPGVSPSAISIPKQRSQDNGIEEPAVPDSPTKRSTFRVAAILAGLNLAIFIAALEGTTIAPAIASIISDFHSANGYQWIGGSYLLANAAAGPIWVTISDIWGRKPVILTSVIFFFCASIVCAKATSIEMLIIGRAFQGTAAGGILMLVLSIQSDIFKVMWCLAGGIGPVIGGALAEYNWRWIFWINLPISGCAFILLLIFLNVHNPRTAFLEGFKAIDWLGSLSIIGLTLMLLLGLDFGGTIAPWSSPKVVCLIVVGALMSLVFVYVEKRFARCPLMPLGIFKSRSNVACVLVGFAHGFVFIAAEYYIPLQLQSTKELSPLHAGLFTLPIVVGEGVMGIVAGFYIHYTGRYLELIYAGCTLMAIGTGMYISLEADSSFGLFIGSELVGGFGAGMLFAPPLIAMQNLVPQEDTATATATFGFCRAIATAMSIVIGGVVFQNGMEARVKYLLAEGLPLSLAEQYSGQEAAANVLRIPDIENIEHKNAIKEAYAWSLSNMWIMFTVVAVLGVVAGASEKKSGNDTINN</sequence>
<accession>A0A6A6VXX4</accession>
<feature type="transmembrane region" description="Helical" evidence="6">
    <location>
        <begin position="263"/>
        <end position="282"/>
    </location>
</feature>
<feature type="transmembrane region" description="Helical" evidence="6">
    <location>
        <begin position="121"/>
        <end position="140"/>
    </location>
</feature>
<dbReference type="InterPro" id="IPR011701">
    <property type="entry name" value="MFS"/>
</dbReference>
<dbReference type="Gene3D" id="1.20.1720.10">
    <property type="entry name" value="Multidrug resistance protein D"/>
    <property type="match status" value="1"/>
</dbReference>
<dbReference type="RefSeq" id="XP_033597130.1">
    <property type="nucleotide sequence ID" value="XM_033747444.1"/>
</dbReference>
<feature type="transmembrane region" description="Helical" evidence="6">
    <location>
        <begin position="173"/>
        <end position="190"/>
    </location>
</feature>
<feature type="region of interest" description="Disordered" evidence="5">
    <location>
        <begin position="15"/>
        <end position="46"/>
    </location>
</feature>
<evidence type="ECO:0000256" key="3">
    <source>
        <dbReference type="ARBA" id="ARBA00022989"/>
    </source>
</evidence>
<comment type="subcellular location">
    <subcellularLocation>
        <location evidence="1">Membrane</location>
        <topology evidence="1">Multi-pass membrane protein</topology>
    </subcellularLocation>
</comment>
<name>A0A6A6VXX4_9PEZI</name>
<dbReference type="GO" id="GO:0005886">
    <property type="term" value="C:plasma membrane"/>
    <property type="evidence" value="ECO:0007669"/>
    <property type="project" value="TreeGrafter"/>
</dbReference>
<feature type="transmembrane region" description="Helical" evidence="6">
    <location>
        <begin position="428"/>
        <end position="453"/>
    </location>
</feature>
<feature type="transmembrane region" description="Helical" evidence="6">
    <location>
        <begin position="146"/>
        <end position="166"/>
    </location>
</feature>
<dbReference type="Pfam" id="PF07690">
    <property type="entry name" value="MFS_1"/>
    <property type="match status" value="1"/>
</dbReference>
<protein>
    <submittedName>
        <fullName evidence="8">MFS drug transporter</fullName>
    </submittedName>
</protein>
<evidence type="ECO:0000256" key="2">
    <source>
        <dbReference type="ARBA" id="ARBA00022692"/>
    </source>
</evidence>
<evidence type="ECO:0000313" key="8">
    <source>
        <dbReference type="EMBL" id="KAF2754679.1"/>
    </source>
</evidence>
<dbReference type="EMBL" id="ML996579">
    <property type="protein sequence ID" value="KAF2754679.1"/>
    <property type="molecule type" value="Genomic_DNA"/>
</dbReference>
<dbReference type="PROSITE" id="PS50850">
    <property type="entry name" value="MFS"/>
    <property type="match status" value="1"/>
</dbReference>
<dbReference type="PANTHER" id="PTHR23501">
    <property type="entry name" value="MAJOR FACILITATOR SUPERFAMILY"/>
    <property type="match status" value="1"/>
</dbReference>
<feature type="transmembrane region" description="Helical" evidence="6">
    <location>
        <begin position="53"/>
        <end position="78"/>
    </location>
</feature>
<feature type="domain" description="Major facilitator superfamily (MFS) profile" evidence="7">
    <location>
        <begin position="56"/>
        <end position="535"/>
    </location>
</feature>
<evidence type="ECO:0000256" key="5">
    <source>
        <dbReference type="SAM" id="MobiDB-lite"/>
    </source>
</evidence>
<feature type="transmembrane region" description="Helical" evidence="6">
    <location>
        <begin position="196"/>
        <end position="219"/>
    </location>
</feature>
<dbReference type="InterPro" id="IPR020846">
    <property type="entry name" value="MFS_dom"/>
</dbReference>
<gene>
    <name evidence="8" type="ORF">EJ05DRAFT_503631</name>
</gene>
<keyword evidence="9" id="KW-1185">Reference proteome</keyword>
<proteinExistence type="predicted"/>
<dbReference type="SUPFAM" id="SSF103473">
    <property type="entry name" value="MFS general substrate transporter"/>
    <property type="match status" value="1"/>
</dbReference>
<dbReference type="OrthoDB" id="10021397at2759"/>
<evidence type="ECO:0000259" key="7">
    <source>
        <dbReference type="PROSITE" id="PS50850"/>
    </source>
</evidence>
<keyword evidence="4 6" id="KW-0472">Membrane</keyword>
<evidence type="ECO:0000256" key="4">
    <source>
        <dbReference type="ARBA" id="ARBA00023136"/>
    </source>
</evidence>
<feature type="transmembrane region" description="Helical" evidence="6">
    <location>
        <begin position="90"/>
        <end position="109"/>
    </location>
</feature>
<feature type="transmembrane region" description="Helical" evidence="6">
    <location>
        <begin position="369"/>
        <end position="387"/>
    </location>
</feature>